<proteinExistence type="inferred from homology"/>
<feature type="transmembrane region" description="Helical" evidence="5">
    <location>
        <begin position="440"/>
        <end position="463"/>
    </location>
</feature>
<keyword evidence="5" id="KW-0520">NAD</keyword>
<feature type="transmembrane region" description="Helical" evidence="5">
    <location>
        <begin position="191"/>
        <end position="213"/>
    </location>
</feature>
<feature type="transmembrane region" description="Helical" evidence="5">
    <location>
        <begin position="12"/>
        <end position="30"/>
    </location>
</feature>
<evidence type="ECO:0000256" key="3">
    <source>
        <dbReference type="ARBA" id="ARBA00022989"/>
    </source>
</evidence>
<dbReference type="GO" id="GO:0005886">
    <property type="term" value="C:plasma membrane"/>
    <property type="evidence" value="ECO:0007669"/>
    <property type="project" value="UniProtKB-SubCell"/>
</dbReference>
<feature type="transmembrane region" description="Helical" evidence="5">
    <location>
        <begin position="118"/>
        <end position="135"/>
    </location>
</feature>
<dbReference type="InterPro" id="IPR010096">
    <property type="entry name" value="NADH-Q_OxRdtase_suN/2"/>
</dbReference>
<keyword evidence="2 5" id="KW-0812">Transmembrane</keyword>
<gene>
    <name evidence="5" type="primary">nuoN</name>
    <name evidence="8" type="ORF">FHP06_11755</name>
</gene>
<dbReference type="GO" id="GO:0050136">
    <property type="term" value="F:NADH dehydrogenase (quinone) (non-electrogenic) activity"/>
    <property type="evidence" value="ECO:0007669"/>
    <property type="project" value="UniProtKB-UniRule"/>
</dbReference>
<comment type="subcellular location">
    <subcellularLocation>
        <location evidence="5">Cell membrane</location>
        <topology evidence="5">Multi-pass membrane protein</topology>
    </subcellularLocation>
    <subcellularLocation>
        <location evidence="1">Endomembrane system</location>
        <topology evidence="1">Multi-pass membrane protein</topology>
    </subcellularLocation>
    <subcellularLocation>
        <location evidence="6">Membrane</location>
        <topology evidence="6">Multi-pass membrane protein</topology>
    </subcellularLocation>
</comment>
<comment type="similarity">
    <text evidence="5">Belongs to the complex I subunit 2 family.</text>
</comment>
<evidence type="ECO:0000256" key="1">
    <source>
        <dbReference type="ARBA" id="ARBA00004127"/>
    </source>
</evidence>
<evidence type="ECO:0000313" key="8">
    <source>
        <dbReference type="EMBL" id="TXL57999.1"/>
    </source>
</evidence>
<dbReference type="Pfam" id="PF00361">
    <property type="entry name" value="Proton_antipo_M"/>
    <property type="match status" value="1"/>
</dbReference>
<comment type="function">
    <text evidence="5">NDH-1 shuttles electrons from NADH, via FMN and iron-sulfur (Fe-S) centers, to quinones in the respiratory chain. The immediate electron acceptor for the enzyme in this species is believed to be a menaquinone. Couples the redox reaction to proton translocation (for every two electrons transferred, four hydrogen ions are translocated across the cytoplasmic membrane), and thus conserves the redox energy in a proton gradient.</text>
</comment>
<dbReference type="AlphaFoldDB" id="A0A5C8NGY0"/>
<accession>A0A5C8NGY0</accession>
<protein>
    <recommendedName>
        <fullName evidence="5">NADH-quinone oxidoreductase subunit N</fullName>
        <ecNumber evidence="5">7.1.1.-</ecNumber>
    </recommendedName>
    <alternativeName>
        <fullName evidence="5">NADH dehydrogenase I subunit N</fullName>
    </alternativeName>
    <alternativeName>
        <fullName evidence="5">NDH-1 subunit N</fullName>
    </alternativeName>
</protein>
<name>A0A5C8NGY0_9ACTN</name>
<feature type="transmembrane region" description="Helical" evidence="5">
    <location>
        <begin position="35"/>
        <end position="51"/>
    </location>
</feature>
<dbReference type="EC" id="7.1.1.-" evidence="5"/>
<feature type="transmembrane region" description="Helical" evidence="5">
    <location>
        <begin position="393"/>
        <end position="420"/>
    </location>
</feature>
<keyword evidence="9" id="KW-1185">Reference proteome</keyword>
<dbReference type="EMBL" id="VDUX01000005">
    <property type="protein sequence ID" value="TXL57999.1"/>
    <property type="molecule type" value="Genomic_DNA"/>
</dbReference>
<feature type="transmembrane region" description="Helical" evidence="5">
    <location>
        <begin position="285"/>
        <end position="307"/>
    </location>
</feature>
<evidence type="ECO:0000256" key="2">
    <source>
        <dbReference type="ARBA" id="ARBA00022692"/>
    </source>
</evidence>
<dbReference type="GO" id="GO:0008137">
    <property type="term" value="F:NADH dehydrogenase (ubiquinone) activity"/>
    <property type="evidence" value="ECO:0007669"/>
    <property type="project" value="InterPro"/>
</dbReference>
<comment type="subunit">
    <text evidence="5">NDH-1 is composed of 14 different subunits. Subunits NuoA, H, J, K, L, M, N constitute the membrane sector of the complex.</text>
</comment>
<dbReference type="RefSeq" id="WP_147686971.1">
    <property type="nucleotide sequence ID" value="NZ_VDUX01000005.1"/>
</dbReference>
<feature type="transmembrane region" description="Helical" evidence="5">
    <location>
        <begin position="63"/>
        <end position="83"/>
    </location>
</feature>
<keyword evidence="4 5" id="KW-0472">Membrane</keyword>
<feature type="transmembrane region" description="Helical" evidence="5">
    <location>
        <begin position="358"/>
        <end position="381"/>
    </location>
</feature>
<dbReference type="InterPro" id="IPR001750">
    <property type="entry name" value="ND/Mrp_TM"/>
</dbReference>
<dbReference type="OrthoDB" id="9811718at2"/>
<evidence type="ECO:0000256" key="4">
    <source>
        <dbReference type="ARBA" id="ARBA00023136"/>
    </source>
</evidence>
<dbReference type="PANTHER" id="PTHR22773">
    <property type="entry name" value="NADH DEHYDROGENASE"/>
    <property type="match status" value="1"/>
</dbReference>
<evidence type="ECO:0000313" key="9">
    <source>
        <dbReference type="Proteomes" id="UP000321571"/>
    </source>
</evidence>
<dbReference type="GO" id="GO:0012505">
    <property type="term" value="C:endomembrane system"/>
    <property type="evidence" value="ECO:0007669"/>
    <property type="project" value="UniProtKB-SubCell"/>
</dbReference>
<feature type="transmembrane region" description="Helical" evidence="5">
    <location>
        <begin position="225"/>
        <end position="252"/>
    </location>
</feature>
<reference evidence="8 9" key="1">
    <citation type="submission" date="2019-06" db="EMBL/GenBank/DDBJ databases">
        <title>Aeromicrobium sp. nov., isolated from a maize field.</title>
        <authorList>
            <person name="Lin S.-Y."/>
            <person name="Tsai C.-F."/>
            <person name="Young C.-C."/>
        </authorList>
    </citation>
    <scope>NUCLEOTIDE SEQUENCE [LARGE SCALE GENOMIC DNA]</scope>
    <source>
        <strain evidence="8 9">CC-CFT486</strain>
    </source>
</reference>
<dbReference type="GO" id="GO:0042773">
    <property type="term" value="P:ATP synthesis coupled electron transport"/>
    <property type="evidence" value="ECO:0007669"/>
    <property type="project" value="InterPro"/>
</dbReference>
<sequence>MSIPIDWATAGPAVIVATSALVALMVDAFWPRRSWFASSLPLLAGLVGGFVELGRTGSVDDVSAALTFVILAGTVLVLVGATVMSDEDSMPPGELHLLLGSAASGALVMVAARDLVTLIVAIELLALPSIALIGLRQGDRRGIASSWTFFLTSVVSTAVTLMGVALLYGSTGTLTYAGLSRELVDPAVPDAVVAVAVVLTLVGLLFKLGAVPFHAWVPDTYRGASVVIAGFLASVSKAGALGALLVLLAIGLSPVDDVWVPVIAVVATASMTLGNLAALRERDGVGMLAWSSVAQAGFLVAPATAVLTAEGLSAPLQYLAVYALANLVGFTALAVVLRTRGSTSYDTLTGLARSEPWLGVPLAFVALTLAGFPPAVIGLVTKYVVLRPVVDDGLTWLAVVMAVNVMLGLAYYLRLVVVLVSRPADEPDGITSRPAAPTGLATAAVAVGTAALVVLSVLPGLLIDHLP</sequence>
<feature type="transmembrane region" description="Helical" evidence="5">
    <location>
        <begin position="258"/>
        <end position="278"/>
    </location>
</feature>
<dbReference type="Proteomes" id="UP000321571">
    <property type="component" value="Unassembled WGS sequence"/>
</dbReference>
<evidence type="ECO:0000256" key="5">
    <source>
        <dbReference type="HAMAP-Rule" id="MF_00445"/>
    </source>
</evidence>
<dbReference type="GO" id="GO:0048038">
    <property type="term" value="F:quinone binding"/>
    <property type="evidence" value="ECO:0007669"/>
    <property type="project" value="UniProtKB-KW"/>
</dbReference>
<keyword evidence="5" id="KW-1003">Cell membrane</keyword>
<keyword evidence="5" id="KW-0813">Transport</keyword>
<feature type="domain" description="NADH:quinone oxidoreductase/Mrp antiporter transmembrane" evidence="7">
    <location>
        <begin position="112"/>
        <end position="407"/>
    </location>
</feature>
<dbReference type="HAMAP" id="MF_00445">
    <property type="entry name" value="NDH1_NuoN_1"/>
    <property type="match status" value="1"/>
</dbReference>
<feature type="transmembrane region" description="Helical" evidence="5">
    <location>
        <begin position="147"/>
        <end position="171"/>
    </location>
</feature>
<comment type="caution">
    <text evidence="8">The sequence shown here is derived from an EMBL/GenBank/DDBJ whole genome shotgun (WGS) entry which is preliminary data.</text>
</comment>
<keyword evidence="5" id="KW-0874">Quinone</keyword>
<keyword evidence="5" id="KW-1278">Translocase</keyword>
<feature type="transmembrane region" description="Helical" evidence="5">
    <location>
        <begin position="319"/>
        <end position="337"/>
    </location>
</feature>
<organism evidence="8 9">
    <name type="scientific">Aeromicrobium terrae</name>
    <dbReference type="NCBI Taxonomy" id="2498846"/>
    <lineage>
        <taxon>Bacteria</taxon>
        <taxon>Bacillati</taxon>
        <taxon>Actinomycetota</taxon>
        <taxon>Actinomycetes</taxon>
        <taxon>Propionibacteriales</taxon>
        <taxon>Nocardioidaceae</taxon>
        <taxon>Aeromicrobium</taxon>
    </lineage>
</organism>
<evidence type="ECO:0000256" key="6">
    <source>
        <dbReference type="RuleBase" id="RU000320"/>
    </source>
</evidence>
<keyword evidence="3 5" id="KW-1133">Transmembrane helix</keyword>
<evidence type="ECO:0000259" key="7">
    <source>
        <dbReference type="Pfam" id="PF00361"/>
    </source>
</evidence>
<comment type="catalytic activity">
    <reaction evidence="5">
        <text>a quinone + NADH + 5 H(+)(in) = a quinol + NAD(+) + 4 H(+)(out)</text>
        <dbReference type="Rhea" id="RHEA:57888"/>
        <dbReference type="ChEBI" id="CHEBI:15378"/>
        <dbReference type="ChEBI" id="CHEBI:24646"/>
        <dbReference type="ChEBI" id="CHEBI:57540"/>
        <dbReference type="ChEBI" id="CHEBI:57945"/>
        <dbReference type="ChEBI" id="CHEBI:132124"/>
    </reaction>
</comment>